<keyword evidence="6 10" id="KW-0472">Membrane</keyword>
<dbReference type="PROSITE" id="PS50885">
    <property type="entry name" value="HAMP"/>
    <property type="match status" value="1"/>
</dbReference>
<dbReference type="SMART" id="SM00283">
    <property type="entry name" value="MA"/>
    <property type="match status" value="1"/>
</dbReference>
<comment type="similarity">
    <text evidence="8">Belongs to the methyl-accepting chemotaxis (MCP) protein family.</text>
</comment>
<dbReference type="CDD" id="cd11386">
    <property type="entry name" value="MCP_signal"/>
    <property type="match status" value="1"/>
</dbReference>
<dbReference type="Gene3D" id="1.10.8.500">
    <property type="entry name" value="HAMP domain in histidine kinase"/>
    <property type="match status" value="1"/>
</dbReference>
<dbReference type="InterPro" id="IPR033479">
    <property type="entry name" value="dCache_1"/>
</dbReference>
<name>A0ABP3CFC0_9FIRM</name>
<dbReference type="InterPro" id="IPR029151">
    <property type="entry name" value="Sensor-like_sf"/>
</dbReference>
<dbReference type="SUPFAM" id="SSF58104">
    <property type="entry name" value="Methyl-accepting chemotaxis protein (MCP) signaling domain"/>
    <property type="match status" value="1"/>
</dbReference>
<evidence type="ECO:0000256" key="10">
    <source>
        <dbReference type="SAM" id="Phobius"/>
    </source>
</evidence>
<dbReference type="Gene3D" id="3.30.450.20">
    <property type="entry name" value="PAS domain"/>
    <property type="match status" value="2"/>
</dbReference>
<evidence type="ECO:0000256" key="5">
    <source>
        <dbReference type="ARBA" id="ARBA00022989"/>
    </source>
</evidence>
<keyword evidence="4 10" id="KW-0812">Transmembrane</keyword>
<evidence type="ECO:0000256" key="9">
    <source>
        <dbReference type="PROSITE-ProRule" id="PRU00284"/>
    </source>
</evidence>
<evidence type="ECO:0000259" key="12">
    <source>
        <dbReference type="PROSITE" id="PS50885"/>
    </source>
</evidence>
<evidence type="ECO:0000256" key="3">
    <source>
        <dbReference type="ARBA" id="ARBA00022500"/>
    </source>
</evidence>
<dbReference type="RefSeq" id="WP_304987620.1">
    <property type="nucleotide sequence ID" value="NZ_BAAACR010000002.1"/>
</dbReference>
<dbReference type="CDD" id="cd12913">
    <property type="entry name" value="PDC1_MCP_like"/>
    <property type="match status" value="1"/>
</dbReference>
<dbReference type="PROSITE" id="PS50111">
    <property type="entry name" value="CHEMOTAXIS_TRANSDUC_2"/>
    <property type="match status" value="1"/>
</dbReference>
<protein>
    <submittedName>
        <fullName evidence="13">Methyl-accepting chemotaxis protein</fullName>
    </submittedName>
</protein>
<dbReference type="Gene3D" id="1.10.287.950">
    <property type="entry name" value="Methyl-accepting chemotaxis protein"/>
    <property type="match status" value="1"/>
</dbReference>
<proteinExistence type="inferred from homology"/>
<evidence type="ECO:0000256" key="6">
    <source>
        <dbReference type="ARBA" id="ARBA00023136"/>
    </source>
</evidence>
<dbReference type="PANTHER" id="PTHR32089">
    <property type="entry name" value="METHYL-ACCEPTING CHEMOTAXIS PROTEIN MCPB"/>
    <property type="match status" value="1"/>
</dbReference>
<dbReference type="Proteomes" id="UP001500399">
    <property type="component" value="Unassembled WGS sequence"/>
</dbReference>
<sequence length="656" mass="69534">MKLRPKLMIGIGVPLLLAFLILGLIIRAIAINSIETSTEQIMRETASHCETALDDFIGERAAVLDAVAIAWNNKTPPPGDLNEVFQGITKADSASVLLYADPKGVMTTKDGVAEGFDASTRPWFKGAVATGKVFMTDPYWSTVGGTGITVTLGKPMMQGGSLAAVLGMDVSLAEVMNLFDKIQVGKTGSVFVLGPHGKFVYHHNHEFKGPSITELDGGKYTDLAARLMSNKEEVFTAEFDGQEMYFASRPVGTTGWTVVVSVPCAEAFATVTDISIIIALVSLIAFLIMGGIVVLFIRDITTPMLVLDDTIAKIAGGDLSHRLAESDRSDEIGSLQNNCTKMVRSLRDMVAGSAHAAEQVSTASGELSSNTTNVAASSQTAATAVINIAEQTAEQSRIVEDATTKAQQTTGQMEIVAQSVADVTAVAESTHTETQEGHEMLNELVRGVERIAAGAMHVSDAVRQLYDGSKKIADINEVITNIAGQTKLLALNAAIEAARAGEQGRGFAIVAEEVRKLAEESESAAQQISGIISNNSAQIQTAFDLTKEQQAEVKENVEQVKQAGGKFDTIAALIQTLTAEIEKIAVASQETRSGAESVMAAVGKLHEISHIIHQEATDVSALAEEQSASNTEIAAATGALSTLAEDLKKDVQRFKL</sequence>
<evidence type="ECO:0000256" key="7">
    <source>
        <dbReference type="ARBA" id="ARBA00023224"/>
    </source>
</evidence>
<keyword evidence="7 9" id="KW-0807">Transducer</keyword>
<evidence type="ECO:0000313" key="14">
    <source>
        <dbReference type="Proteomes" id="UP001500399"/>
    </source>
</evidence>
<evidence type="ECO:0000256" key="1">
    <source>
        <dbReference type="ARBA" id="ARBA00004651"/>
    </source>
</evidence>
<evidence type="ECO:0000259" key="11">
    <source>
        <dbReference type="PROSITE" id="PS50111"/>
    </source>
</evidence>
<dbReference type="InterPro" id="IPR004089">
    <property type="entry name" value="MCPsignal_dom"/>
</dbReference>
<dbReference type="Pfam" id="PF00672">
    <property type="entry name" value="HAMP"/>
    <property type="match status" value="1"/>
</dbReference>
<reference evidence="14" key="1">
    <citation type="journal article" date="2019" name="Int. J. Syst. Evol. Microbiol.">
        <title>The Global Catalogue of Microorganisms (GCM) 10K type strain sequencing project: providing services to taxonomists for standard genome sequencing and annotation.</title>
        <authorList>
            <consortium name="The Broad Institute Genomics Platform"/>
            <consortium name="The Broad Institute Genome Sequencing Center for Infectious Disease"/>
            <person name="Wu L."/>
            <person name="Ma J."/>
        </authorList>
    </citation>
    <scope>NUCLEOTIDE SEQUENCE [LARGE SCALE GENOMIC DNA]</scope>
    <source>
        <strain evidence="14">JCM 8542</strain>
    </source>
</reference>
<dbReference type="EMBL" id="BAAACR010000002">
    <property type="protein sequence ID" value="GAA0202340.1"/>
    <property type="molecule type" value="Genomic_DNA"/>
</dbReference>
<evidence type="ECO:0000256" key="8">
    <source>
        <dbReference type="ARBA" id="ARBA00029447"/>
    </source>
</evidence>
<keyword evidence="2" id="KW-1003">Cell membrane</keyword>
<dbReference type="Pfam" id="PF00015">
    <property type="entry name" value="MCPsignal"/>
    <property type="match status" value="1"/>
</dbReference>
<feature type="domain" description="HAMP" evidence="12">
    <location>
        <begin position="298"/>
        <end position="351"/>
    </location>
</feature>
<organism evidence="13 14">
    <name type="scientific">Selenomonas dianae</name>
    <dbReference type="NCBI Taxonomy" id="135079"/>
    <lineage>
        <taxon>Bacteria</taxon>
        <taxon>Bacillati</taxon>
        <taxon>Bacillota</taxon>
        <taxon>Negativicutes</taxon>
        <taxon>Selenomonadales</taxon>
        <taxon>Selenomonadaceae</taxon>
        <taxon>Selenomonas</taxon>
    </lineage>
</organism>
<feature type="domain" description="Methyl-accepting transducer" evidence="11">
    <location>
        <begin position="370"/>
        <end position="606"/>
    </location>
</feature>
<keyword evidence="3" id="KW-0145">Chemotaxis</keyword>
<gene>
    <name evidence="13" type="ORF">GCM10008919_02070</name>
</gene>
<dbReference type="CDD" id="cd12912">
    <property type="entry name" value="PDC2_MCP_like"/>
    <property type="match status" value="1"/>
</dbReference>
<dbReference type="CDD" id="cd06225">
    <property type="entry name" value="HAMP"/>
    <property type="match status" value="1"/>
</dbReference>
<comment type="caution">
    <text evidence="13">The sequence shown here is derived from an EMBL/GenBank/DDBJ whole genome shotgun (WGS) entry which is preliminary data.</text>
</comment>
<dbReference type="InterPro" id="IPR003660">
    <property type="entry name" value="HAMP_dom"/>
</dbReference>
<comment type="subcellular location">
    <subcellularLocation>
        <location evidence="1">Cell membrane</location>
        <topology evidence="1">Multi-pass membrane protein</topology>
    </subcellularLocation>
</comment>
<evidence type="ECO:0000313" key="13">
    <source>
        <dbReference type="EMBL" id="GAA0202340.1"/>
    </source>
</evidence>
<keyword evidence="5 10" id="KW-1133">Transmembrane helix</keyword>
<evidence type="ECO:0000256" key="2">
    <source>
        <dbReference type="ARBA" id="ARBA00022475"/>
    </source>
</evidence>
<dbReference type="SMART" id="SM00304">
    <property type="entry name" value="HAMP"/>
    <property type="match status" value="1"/>
</dbReference>
<feature type="transmembrane region" description="Helical" evidence="10">
    <location>
        <begin position="274"/>
        <end position="297"/>
    </location>
</feature>
<dbReference type="Pfam" id="PF02743">
    <property type="entry name" value="dCache_1"/>
    <property type="match status" value="1"/>
</dbReference>
<dbReference type="SUPFAM" id="SSF103190">
    <property type="entry name" value="Sensory domain-like"/>
    <property type="match status" value="1"/>
</dbReference>
<accession>A0ABP3CFC0</accession>
<evidence type="ECO:0000256" key="4">
    <source>
        <dbReference type="ARBA" id="ARBA00022692"/>
    </source>
</evidence>
<keyword evidence="14" id="KW-1185">Reference proteome</keyword>
<dbReference type="PANTHER" id="PTHR32089:SF112">
    <property type="entry name" value="LYSOZYME-LIKE PROTEIN-RELATED"/>
    <property type="match status" value="1"/>
</dbReference>